<comment type="similarity">
    <text evidence="1">Belongs to the ROK (NagC/XylR) family.</text>
</comment>
<dbReference type="Gene3D" id="3.30.420.40">
    <property type="match status" value="2"/>
</dbReference>
<protein>
    <submittedName>
        <fullName evidence="2">ROK family protein</fullName>
    </submittedName>
</protein>
<sequence>MSEVRASGVPERLPETVWLQVPPLSARVSPETIASTLARLISSGTATSKADLGRVTGLARSTVDTGIRALESIGAVRVGGLQHLAGRGRPAEALEIAPDFGRVLVADCGAQQVRLAVFDLGQNLLGSADLQLAMADGPGPVLDTLTGEAARLLAGIPGGATRLITVVGLPGPVDDRHGTVVRPPIMPGWDGYRVSGHIRERLGGRVTLENDVNLRALGEARARPPSPGPLLFVKIGTGIGAGLVTADGQLLRGADGAAGDIGHVRVPDATAVCACGNTGCLEAVAGLGALSRAAAGPAGGGPDAADDFLRALVHREPAALEAVQRSATAIGEVLASLVHMFNPSHIVLGGRLAEATDELLAGVRSVVYRRALPLATRNLTITGSLQPDDAGCAGGFVIGAEQFLRPEVLLERMAE</sequence>
<dbReference type="Proteomes" id="UP001197247">
    <property type="component" value="Unassembled WGS sequence"/>
</dbReference>
<dbReference type="PANTHER" id="PTHR18964">
    <property type="entry name" value="ROK (REPRESSOR, ORF, KINASE) FAMILY"/>
    <property type="match status" value="1"/>
</dbReference>
<dbReference type="SUPFAM" id="SSF46785">
    <property type="entry name" value="Winged helix' DNA-binding domain"/>
    <property type="match status" value="1"/>
</dbReference>
<comment type="caution">
    <text evidence="2">The sequence shown here is derived from an EMBL/GenBank/DDBJ whole genome shotgun (WGS) entry which is preliminary data.</text>
</comment>
<dbReference type="InterPro" id="IPR036388">
    <property type="entry name" value="WH-like_DNA-bd_sf"/>
</dbReference>
<evidence type="ECO:0000256" key="1">
    <source>
        <dbReference type="ARBA" id="ARBA00006479"/>
    </source>
</evidence>
<dbReference type="SUPFAM" id="SSF53067">
    <property type="entry name" value="Actin-like ATPase domain"/>
    <property type="match status" value="1"/>
</dbReference>
<evidence type="ECO:0000313" key="3">
    <source>
        <dbReference type="Proteomes" id="UP001197247"/>
    </source>
</evidence>
<evidence type="ECO:0000313" key="2">
    <source>
        <dbReference type="EMBL" id="MBT0771449.1"/>
    </source>
</evidence>
<organism evidence="2 3">
    <name type="scientific">Kineosporia corallincola</name>
    <dbReference type="NCBI Taxonomy" id="2835133"/>
    <lineage>
        <taxon>Bacteria</taxon>
        <taxon>Bacillati</taxon>
        <taxon>Actinomycetota</taxon>
        <taxon>Actinomycetes</taxon>
        <taxon>Kineosporiales</taxon>
        <taxon>Kineosporiaceae</taxon>
        <taxon>Kineosporia</taxon>
    </lineage>
</organism>
<dbReference type="RefSeq" id="WP_214157773.1">
    <property type="nucleotide sequence ID" value="NZ_JAHBAY010000009.1"/>
</dbReference>
<dbReference type="Pfam" id="PF00480">
    <property type="entry name" value="ROK"/>
    <property type="match status" value="1"/>
</dbReference>
<dbReference type="PANTHER" id="PTHR18964:SF173">
    <property type="entry name" value="GLUCOKINASE"/>
    <property type="match status" value="1"/>
</dbReference>
<dbReference type="Gene3D" id="1.10.10.10">
    <property type="entry name" value="Winged helix-like DNA-binding domain superfamily/Winged helix DNA-binding domain"/>
    <property type="match status" value="1"/>
</dbReference>
<dbReference type="InterPro" id="IPR036390">
    <property type="entry name" value="WH_DNA-bd_sf"/>
</dbReference>
<name>A0ABS5TM47_9ACTN</name>
<gene>
    <name evidence="2" type="ORF">KIH74_21105</name>
</gene>
<keyword evidence="3" id="KW-1185">Reference proteome</keyword>
<dbReference type="InterPro" id="IPR043129">
    <property type="entry name" value="ATPase_NBD"/>
</dbReference>
<reference evidence="2 3" key="1">
    <citation type="submission" date="2021-05" db="EMBL/GenBank/DDBJ databases">
        <title>Kineosporia and Streptomyces sp. nov. two new marine actinobacteria isolated from Coral.</title>
        <authorList>
            <person name="Buangrab K."/>
            <person name="Sutthacheep M."/>
            <person name="Yeemin T."/>
            <person name="Harunari E."/>
            <person name="Igarashi Y."/>
            <person name="Kanchanasin P."/>
            <person name="Tanasupawat S."/>
            <person name="Phongsopitanun W."/>
        </authorList>
    </citation>
    <scope>NUCLEOTIDE SEQUENCE [LARGE SCALE GENOMIC DNA]</scope>
    <source>
        <strain evidence="2 3">J2-2</strain>
    </source>
</reference>
<dbReference type="InterPro" id="IPR000600">
    <property type="entry name" value="ROK"/>
</dbReference>
<proteinExistence type="inferred from homology"/>
<dbReference type="EMBL" id="JAHBAY010000009">
    <property type="protein sequence ID" value="MBT0771449.1"/>
    <property type="molecule type" value="Genomic_DNA"/>
</dbReference>
<accession>A0ABS5TM47</accession>